<keyword evidence="3" id="KW-1185">Reference proteome</keyword>
<accession>A0ABU2SMZ7</accession>
<organism evidence="2 3">
    <name type="scientific">Streptomyces hesseae</name>
    <dbReference type="NCBI Taxonomy" id="3075519"/>
    <lineage>
        <taxon>Bacteria</taxon>
        <taxon>Bacillati</taxon>
        <taxon>Actinomycetota</taxon>
        <taxon>Actinomycetes</taxon>
        <taxon>Kitasatosporales</taxon>
        <taxon>Streptomycetaceae</taxon>
        <taxon>Streptomyces</taxon>
    </lineage>
</organism>
<reference evidence="2" key="1">
    <citation type="submission" date="2024-05" db="EMBL/GenBank/DDBJ databases">
        <title>30 novel species of actinomycetes from the DSMZ collection.</title>
        <authorList>
            <person name="Nouioui I."/>
        </authorList>
    </citation>
    <scope>NUCLEOTIDE SEQUENCE</scope>
    <source>
        <strain evidence="2">DSM 40473</strain>
    </source>
</reference>
<evidence type="ECO:0000256" key="1">
    <source>
        <dbReference type="SAM" id="MobiDB-lite"/>
    </source>
</evidence>
<dbReference type="EMBL" id="JAVRFI010000006">
    <property type="protein sequence ID" value="MDT0449749.1"/>
    <property type="molecule type" value="Genomic_DNA"/>
</dbReference>
<sequence>MSTEAEPMPPPPAPHWAPPPPPLPPSVPVPGPPARGAGRAAAAAVSLVLGLGLIAGAVTGSCLAAGPGDGSAAEAAYTRGATLWRGLPVDRIFPDAVHRDAAGPGGAPRDWIRLGVAPDSGCADAFDPLLATALAPVGCARLLRATYADVTSSHVTTVGLLVTDADAAGMRALRRRFADEHLDERADLMPRPLALRDTPAARFGDAQRASWHITVMTDVPVVVYAVTGFADGRTGTPPLPAARAVVPGATEAPAEAGLGHDATTLAEEVERAYRDAAHRPAGREAGR</sequence>
<comment type="caution">
    <text evidence="2">The sequence shown here is derived from an EMBL/GenBank/DDBJ whole genome shotgun (WGS) entry which is preliminary data.</text>
</comment>
<evidence type="ECO:0000313" key="2">
    <source>
        <dbReference type="EMBL" id="MDT0449749.1"/>
    </source>
</evidence>
<proteinExistence type="predicted"/>
<evidence type="ECO:0000313" key="3">
    <source>
        <dbReference type="Proteomes" id="UP001180531"/>
    </source>
</evidence>
<dbReference type="Proteomes" id="UP001180531">
    <property type="component" value="Unassembled WGS sequence"/>
</dbReference>
<gene>
    <name evidence="2" type="ORF">RM609_11785</name>
</gene>
<name>A0ABU2SMZ7_9ACTN</name>
<feature type="compositionally biased region" description="Pro residues" evidence="1">
    <location>
        <begin position="7"/>
        <end position="33"/>
    </location>
</feature>
<feature type="region of interest" description="Disordered" evidence="1">
    <location>
        <begin position="1"/>
        <end position="36"/>
    </location>
</feature>
<dbReference type="RefSeq" id="WP_311610263.1">
    <property type="nucleotide sequence ID" value="NZ_JAVRFI010000006.1"/>
</dbReference>
<protein>
    <submittedName>
        <fullName evidence="2">Uncharacterized protein</fullName>
    </submittedName>
</protein>